<dbReference type="Proteomes" id="UP000799444">
    <property type="component" value="Unassembled WGS sequence"/>
</dbReference>
<organism evidence="1 2">
    <name type="scientific">Polyplosphaeria fusca</name>
    <dbReference type="NCBI Taxonomy" id="682080"/>
    <lineage>
        <taxon>Eukaryota</taxon>
        <taxon>Fungi</taxon>
        <taxon>Dikarya</taxon>
        <taxon>Ascomycota</taxon>
        <taxon>Pezizomycotina</taxon>
        <taxon>Dothideomycetes</taxon>
        <taxon>Pleosporomycetidae</taxon>
        <taxon>Pleosporales</taxon>
        <taxon>Tetraplosphaeriaceae</taxon>
        <taxon>Polyplosphaeria</taxon>
    </lineage>
</organism>
<accession>A0A9P4UTC3</accession>
<dbReference type="EMBL" id="ML996318">
    <property type="protein sequence ID" value="KAF2727677.1"/>
    <property type="molecule type" value="Genomic_DNA"/>
</dbReference>
<comment type="caution">
    <text evidence="1">The sequence shown here is derived from an EMBL/GenBank/DDBJ whole genome shotgun (WGS) entry which is preliminary data.</text>
</comment>
<proteinExistence type="predicted"/>
<name>A0A9P4UTC3_9PLEO</name>
<dbReference type="AlphaFoldDB" id="A0A9P4UTC3"/>
<keyword evidence="2" id="KW-1185">Reference proteome</keyword>
<gene>
    <name evidence="1" type="ORF">EJ04DRAFT_581858</name>
</gene>
<evidence type="ECO:0000313" key="1">
    <source>
        <dbReference type="EMBL" id="KAF2727677.1"/>
    </source>
</evidence>
<sequence length="212" mass="23847">MEATLEALHDNVTQLILNDFFINPKLPDIRLYAFAGLSDEHLKPFTRFVWDLNISTQGRHTIIQELQKQIGLDSNSRLMSSQAMYDTFNQLWTTSNLSRGFREAVAGNLLYDYATQPDNSEGLADPDTLSRLIFSNTDLCKSIRRGPYVAYFRAIATAENAARAIKESALHNQIGGYLATYVKSKSEGEVATFLRTKTPEEIADLVLSNVYL</sequence>
<reference evidence="1" key="1">
    <citation type="journal article" date="2020" name="Stud. Mycol.">
        <title>101 Dothideomycetes genomes: a test case for predicting lifestyles and emergence of pathogens.</title>
        <authorList>
            <person name="Haridas S."/>
            <person name="Albert R."/>
            <person name="Binder M."/>
            <person name="Bloem J."/>
            <person name="Labutti K."/>
            <person name="Salamov A."/>
            <person name="Andreopoulos B."/>
            <person name="Baker S."/>
            <person name="Barry K."/>
            <person name="Bills G."/>
            <person name="Bluhm B."/>
            <person name="Cannon C."/>
            <person name="Castanera R."/>
            <person name="Culley D."/>
            <person name="Daum C."/>
            <person name="Ezra D."/>
            <person name="Gonzalez J."/>
            <person name="Henrissat B."/>
            <person name="Kuo A."/>
            <person name="Liang C."/>
            <person name="Lipzen A."/>
            <person name="Lutzoni F."/>
            <person name="Magnuson J."/>
            <person name="Mondo S."/>
            <person name="Nolan M."/>
            <person name="Ohm R."/>
            <person name="Pangilinan J."/>
            <person name="Park H.-J."/>
            <person name="Ramirez L."/>
            <person name="Alfaro M."/>
            <person name="Sun H."/>
            <person name="Tritt A."/>
            <person name="Yoshinaga Y."/>
            <person name="Zwiers L.-H."/>
            <person name="Turgeon B."/>
            <person name="Goodwin S."/>
            <person name="Spatafora J."/>
            <person name="Crous P."/>
            <person name="Grigoriev I."/>
        </authorList>
    </citation>
    <scope>NUCLEOTIDE SEQUENCE</scope>
    <source>
        <strain evidence="1">CBS 125425</strain>
    </source>
</reference>
<protein>
    <submittedName>
        <fullName evidence="1">Uncharacterized protein</fullName>
    </submittedName>
</protein>
<evidence type="ECO:0000313" key="2">
    <source>
        <dbReference type="Proteomes" id="UP000799444"/>
    </source>
</evidence>